<dbReference type="AlphaFoldDB" id="A0A5N7BQW6"/>
<dbReference type="PROSITE" id="PS50089">
    <property type="entry name" value="ZF_RING_2"/>
    <property type="match status" value="1"/>
</dbReference>
<proteinExistence type="predicted"/>
<keyword evidence="11" id="KW-1185">Reference proteome</keyword>
<keyword evidence="5" id="KW-0862">Zinc</keyword>
<name>A0A5N7BQW6_9EURO</name>
<evidence type="ECO:0000313" key="11">
    <source>
        <dbReference type="Proteomes" id="UP000326198"/>
    </source>
</evidence>
<dbReference type="PANTHER" id="PTHR46539">
    <property type="entry name" value="E3 UBIQUITIN-PROTEIN LIGASE ATL42"/>
    <property type="match status" value="1"/>
</dbReference>
<dbReference type="Gene3D" id="3.30.40.10">
    <property type="entry name" value="Zinc/RING finger domain, C3HC4 (zinc finger)"/>
    <property type="match status" value="1"/>
</dbReference>
<keyword evidence="6" id="KW-1133">Transmembrane helix</keyword>
<evidence type="ECO:0000256" key="5">
    <source>
        <dbReference type="ARBA" id="ARBA00022833"/>
    </source>
</evidence>
<reference evidence="10 11" key="1">
    <citation type="submission" date="2019-04" db="EMBL/GenBank/DDBJ databases">
        <title>Friends and foes A comparative genomics studyof 23 Aspergillus species from section Flavi.</title>
        <authorList>
            <consortium name="DOE Joint Genome Institute"/>
            <person name="Kjaerbolling I."/>
            <person name="Vesth T."/>
            <person name="Frisvad J.C."/>
            <person name="Nybo J.L."/>
            <person name="Theobald S."/>
            <person name="Kildgaard S."/>
            <person name="Isbrandt T."/>
            <person name="Kuo A."/>
            <person name="Sato A."/>
            <person name="Lyhne E.K."/>
            <person name="Kogle M.E."/>
            <person name="Wiebenga A."/>
            <person name="Kun R.S."/>
            <person name="Lubbers R.J."/>
            <person name="Makela M.R."/>
            <person name="Barry K."/>
            <person name="Chovatia M."/>
            <person name="Clum A."/>
            <person name="Daum C."/>
            <person name="Haridas S."/>
            <person name="He G."/>
            <person name="LaButti K."/>
            <person name="Lipzen A."/>
            <person name="Mondo S."/>
            <person name="Riley R."/>
            <person name="Salamov A."/>
            <person name="Simmons B.A."/>
            <person name="Magnuson J.K."/>
            <person name="Henrissat B."/>
            <person name="Mortensen U.H."/>
            <person name="Larsen T.O."/>
            <person name="Devries R.P."/>
            <person name="Grigoriev I.V."/>
            <person name="Machida M."/>
            <person name="Baker S.E."/>
            <person name="Andersen M.R."/>
        </authorList>
    </citation>
    <scope>NUCLEOTIDE SEQUENCE [LARGE SCALE GENOMIC DNA]</scope>
    <source>
        <strain evidence="10 11">IBT 29228</strain>
    </source>
</reference>
<keyword evidence="3" id="KW-0479">Metal-binding</keyword>
<organism evidence="10 11">
    <name type="scientific">Aspergillus bertholletiae</name>
    <dbReference type="NCBI Taxonomy" id="1226010"/>
    <lineage>
        <taxon>Eukaryota</taxon>
        <taxon>Fungi</taxon>
        <taxon>Dikarya</taxon>
        <taxon>Ascomycota</taxon>
        <taxon>Pezizomycotina</taxon>
        <taxon>Eurotiomycetes</taxon>
        <taxon>Eurotiomycetidae</taxon>
        <taxon>Eurotiales</taxon>
        <taxon>Aspergillaceae</taxon>
        <taxon>Aspergillus</taxon>
        <taxon>Aspergillus subgen. Circumdati</taxon>
    </lineage>
</organism>
<comment type="subcellular location">
    <subcellularLocation>
        <location evidence="1">Membrane</location>
    </subcellularLocation>
</comment>
<evidence type="ECO:0000256" key="3">
    <source>
        <dbReference type="ARBA" id="ARBA00022723"/>
    </source>
</evidence>
<gene>
    <name evidence="10" type="ORF">BDV26DRAFT_3142</name>
</gene>
<dbReference type="EMBL" id="ML736153">
    <property type="protein sequence ID" value="KAE8383897.1"/>
    <property type="molecule type" value="Genomic_DNA"/>
</dbReference>
<dbReference type="Proteomes" id="UP000326198">
    <property type="component" value="Unassembled WGS sequence"/>
</dbReference>
<dbReference type="GO" id="GO:0008270">
    <property type="term" value="F:zinc ion binding"/>
    <property type="evidence" value="ECO:0007669"/>
    <property type="project" value="UniProtKB-KW"/>
</dbReference>
<protein>
    <recommendedName>
        <fullName evidence="9">RING-type domain-containing protein</fullName>
    </recommendedName>
</protein>
<evidence type="ECO:0000256" key="4">
    <source>
        <dbReference type="ARBA" id="ARBA00022771"/>
    </source>
</evidence>
<dbReference type="InterPro" id="IPR013083">
    <property type="entry name" value="Znf_RING/FYVE/PHD"/>
</dbReference>
<dbReference type="PANTHER" id="PTHR46539:SF1">
    <property type="entry name" value="E3 UBIQUITIN-PROTEIN LIGASE ATL42"/>
    <property type="match status" value="1"/>
</dbReference>
<dbReference type="CDD" id="cd16448">
    <property type="entry name" value="RING-H2"/>
    <property type="match status" value="1"/>
</dbReference>
<dbReference type="SUPFAM" id="SSF57850">
    <property type="entry name" value="RING/U-box"/>
    <property type="match status" value="1"/>
</dbReference>
<keyword evidence="4 8" id="KW-0863">Zinc-finger</keyword>
<dbReference type="InterPro" id="IPR001841">
    <property type="entry name" value="Znf_RING"/>
</dbReference>
<evidence type="ECO:0000313" key="10">
    <source>
        <dbReference type="EMBL" id="KAE8383897.1"/>
    </source>
</evidence>
<evidence type="ECO:0000259" key="9">
    <source>
        <dbReference type="PROSITE" id="PS50089"/>
    </source>
</evidence>
<keyword evidence="2" id="KW-0812">Transmembrane</keyword>
<feature type="domain" description="RING-type" evidence="9">
    <location>
        <begin position="48"/>
        <end position="90"/>
    </location>
</feature>
<evidence type="ECO:0000256" key="7">
    <source>
        <dbReference type="ARBA" id="ARBA00023136"/>
    </source>
</evidence>
<evidence type="ECO:0000256" key="6">
    <source>
        <dbReference type="ARBA" id="ARBA00022989"/>
    </source>
</evidence>
<evidence type="ECO:0000256" key="2">
    <source>
        <dbReference type="ARBA" id="ARBA00022692"/>
    </source>
</evidence>
<dbReference type="Pfam" id="PF13639">
    <property type="entry name" value="zf-RING_2"/>
    <property type="match status" value="1"/>
</dbReference>
<dbReference type="OrthoDB" id="8062037at2759"/>
<dbReference type="GO" id="GO:0016020">
    <property type="term" value="C:membrane"/>
    <property type="evidence" value="ECO:0007669"/>
    <property type="project" value="UniProtKB-SubCell"/>
</dbReference>
<keyword evidence="7" id="KW-0472">Membrane</keyword>
<accession>A0A5N7BQW6</accession>
<sequence length="136" mass="15929">MAQYYLHMPSPTERGGFTKQELVLAPMPCYFGSKDWMVSLPCALPKECELCLEQLGPDSAYRTLPCKHIFHLPCIDCWLCTEDASCPLCRRKFYEYRRPRKIRTLRSNPSADEVSHRCDVSLRGIKLWFRQRLSTH</sequence>
<dbReference type="SMART" id="SM00184">
    <property type="entry name" value="RING"/>
    <property type="match status" value="1"/>
</dbReference>
<evidence type="ECO:0000256" key="8">
    <source>
        <dbReference type="PROSITE-ProRule" id="PRU00175"/>
    </source>
</evidence>
<evidence type="ECO:0000256" key="1">
    <source>
        <dbReference type="ARBA" id="ARBA00004370"/>
    </source>
</evidence>